<sequence length="109" mass="12740">MQLRAKALTNVCAAYEQVDKIMRMQGFCRFRSHAPIYRLHMRDLASGQVYRLSLPTRQMKTRHETTLSLEQPTLESASHLRRHQRNLSIPNEVIMAAQEKLEEIASYLK</sequence>
<organism evidence="1 2">
    <name type="scientific">Laceyella tengchongensis</name>
    <dbReference type="NCBI Taxonomy" id="574699"/>
    <lineage>
        <taxon>Bacteria</taxon>
        <taxon>Bacillati</taxon>
        <taxon>Bacillota</taxon>
        <taxon>Bacilli</taxon>
        <taxon>Bacillales</taxon>
        <taxon>Thermoactinomycetaceae</taxon>
        <taxon>Laceyella</taxon>
    </lineage>
</organism>
<dbReference type="RefSeq" id="WP_284724046.1">
    <property type="nucleotide sequence ID" value="NZ_FXTU01000002.1"/>
</dbReference>
<keyword evidence="2" id="KW-1185">Reference proteome</keyword>
<accession>A0AA45WLN7</accession>
<dbReference type="Proteomes" id="UP001157946">
    <property type="component" value="Unassembled WGS sequence"/>
</dbReference>
<gene>
    <name evidence="1" type="ORF">SAMN06265361_102285</name>
</gene>
<dbReference type="EMBL" id="FXTU01000002">
    <property type="protein sequence ID" value="SMP11772.1"/>
    <property type="molecule type" value="Genomic_DNA"/>
</dbReference>
<evidence type="ECO:0000313" key="1">
    <source>
        <dbReference type="EMBL" id="SMP11772.1"/>
    </source>
</evidence>
<evidence type="ECO:0000313" key="2">
    <source>
        <dbReference type="Proteomes" id="UP001157946"/>
    </source>
</evidence>
<comment type="caution">
    <text evidence="1">The sequence shown here is derived from an EMBL/GenBank/DDBJ whole genome shotgun (WGS) entry which is preliminary data.</text>
</comment>
<name>A0AA45WLN7_9BACL</name>
<reference evidence="1" key="1">
    <citation type="submission" date="2017-05" db="EMBL/GenBank/DDBJ databases">
        <authorList>
            <person name="Varghese N."/>
            <person name="Submissions S."/>
        </authorList>
    </citation>
    <scope>NUCLEOTIDE SEQUENCE</scope>
    <source>
        <strain evidence="1">DSM 45262</strain>
    </source>
</reference>
<proteinExistence type="predicted"/>
<dbReference type="AlphaFoldDB" id="A0AA45WLN7"/>
<protein>
    <submittedName>
        <fullName evidence="1">Uncharacterized protein</fullName>
    </submittedName>
</protein>